<dbReference type="InterPro" id="IPR027417">
    <property type="entry name" value="P-loop_NTPase"/>
</dbReference>
<dbReference type="STRING" id="1745343.A0A2J6PFX8"/>
<dbReference type="Gene3D" id="3.40.50.300">
    <property type="entry name" value="P-loop containing nucleotide triphosphate hydrolases"/>
    <property type="match status" value="1"/>
</dbReference>
<reference evidence="1 2" key="1">
    <citation type="submission" date="2016-05" db="EMBL/GenBank/DDBJ databases">
        <title>A degradative enzymes factory behind the ericoid mycorrhizal symbiosis.</title>
        <authorList>
            <consortium name="DOE Joint Genome Institute"/>
            <person name="Martino E."/>
            <person name="Morin E."/>
            <person name="Grelet G."/>
            <person name="Kuo A."/>
            <person name="Kohler A."/>
            <person name="Daghino S."/>
            <person name="Barry K."/>
            <person name="Choi C."/>
            <person name="Cichocki N."/>
            <person name="Clum A."/>
            <person name="Copeland A."/>
            <person name="Hainaut M."/>
            <person name="Haridas S."/>
            <person name="Labutti K."/>
            <person name="Lindquist E."/>
            <person name="Lipzen A."/>
            <person name="Khouja H.-R."/>
            <person name="Murat C."/>
            <person name="Ohm R."/>
            <person name="Olson A."/>
            <person name="Spatafora J."/>
            <person name="Veneault-Fourrey C."/>
            <person name="Henrissat B."/>
            <person name="Grigoriev I."/>
            <person name="Martin F."/>
            <person name="Perotto S."/>
        </authorList>
    </citation>
    <scope>NUCLEOTIDE SEQUENCE [LARGE SCALE GENOMIC DNA]</scope>
    <source>
        <strain evidence="1 2">UAMH 7357</strain>
    </source>
</reference>
<dbReference type="OrthoDB" id="5426988at2759"/>
<dbReference type="SUPFAM" id="SSF52540">
    <property type="entry name" value="P-loop containing nucleoside triphosphate hydrolases"/>
    <property type="match status" value="1"/>
</dbReference>
<feature type="non-terminal residue" evidence="1">
    <location>
        <position position="1"/>
    </location>
</feature>
<keyword evidence="2" id="KW-1185">Reference proteome</keyword>
<accession>A0A2J6PFX8</accession>
<feature type="non-terminal residue" evidence="1">
    <location>
        <position position="143"/>
    </location>
</feature>
<dbReference type="Proteomes" id="UP000235672">
    <property type="component" value="Unassembled WGS sequence"/>
</dbReference>
<organism evidence="1 2">
    <name type="scientific">Hyaloscypha hepaticicola</name>
    <dbReference type="NCBI Taxonomy" id="2082293"/>
    <lineage>
        <taxon>Eukaryota</taxon>
        <taxon>Fungi</taxon>
        <taxon>Dikarya</taxon>
        <taxon>Ascomycota</taxon>
        <taxon>Pezizomycotina</taxon>
        <taxon>Leotiomycetes</taxon>
        <taxon>Helotiales</taxon>
        <taxon>Hyaloscyphaceae</taxon>
        <taxon>Hyaloscypha</taxon>
    </lineage>
</organism>
<evidence type="ECO:0000313" key="2">
    <source>
        <dbReference type="Proteomes" id="UP000235672"/>
    </source>
</evidence>
<dbReference type="AlphaFoldDB" id="A0A2J6PFX8"/>
<proteinExistence type="predicted"/>
<sequence>LNGFPGVGKLTLARNLSILFSQDEGGLEVRLLDNHLLIDPVSAIEPERTPYHYELRKSFRETAFSALKNLPGKVVILMTDCLSETVEGRTQFEEYLGIAEARGCTMVVCNIVCGEQENRDRLRCEKRRGSGKLMDITLLERFR</sequence>
<protein>
    <submittedName>
        <fullName evidence="1">Uncharacterized protein</fullName>
    </submittedName>
</protein>
<evidence type="ECO:0000313" key="1">
    <source>
        <dbReference type="EMBL" id="PMD12796.1"/>
    </source>
</evidence>
<name>A0A2J6PFX8_9HELO</name>
<dbReference type="EMBL" id="KZ613542">
    <property type="protein sequence ID" value="PMD12796.1"/>
    <property type="molecule type" value="Genomic_DNA"/>
</dbReference>
<gene>
    <name evidence="1" type="ORF">NA56DRAFT_527951</name>
</gene>